<dbReference type="PROSITE" id="PS00061">
    <property type="entry name" value="ADH_SHORT"/>
    <property type="match status" value="1"/>
</dbReference>
<comment type="similarity">
    <text evidence="1 4">Belongs to the short-chain dehydrogenases/reductases (SDR) family.</text>
</comment>
<dbReference type="Pfam" id="PF00106">
    <property type="entry name" value="adh_short"/>
    <property type="match status" value="2"/>
</dbReference>
<dbReference type="EMBL" id="BMAT01000528">
    <property type="protein sequence ID" value="GFR67722.1"/>
    <property type="molecule type" value="Genomic_DNA"/>
</dbReference>
<keyword evidence="6" id="KW-1185">Reference proteome</keyword>
<organism evidence="5 6">
    <name type="scientific">Elysia marginata</name>
    <dbReference type="NCBI Taxonomy" id="1093978"/>
    <lineage>
        <taxon>Eukaryota</taxon>
        <taxon>Metazoa</taxon>
        <taxon>Spiralia</taxon>
        <taxon>Lophotrochozoa</taxon>
        <taxon>Mollusca</taxon>
        <taxon>Gastropoda</taxon>
        <taxon>Heterobranchia</taxon>
        <taxon>Euthyneura</taxon>
        <taxon>Panpulmonata</taxon>
        <taxon>Sacoglossa</taxon>
        <taxon>Placobranchoidea</taxon>
        <taxon>Plakobranchidae</taxon>
        <taxon>Elysia</taxon>
    </lineage>
</organism>
<name>A0AAV4F3C4_9GAST</name>
<dbReference type="SUPFAM" id="SSF51735">
    <property type="entry name" value="NAD(P)-binding Rossmann-fold domains"/>
    <property type="match status" value="1"/>
</dbReference>
<dbReference type="AlphaFoldDB" id="A0AAV4F3C4"/>
<evidence type="ECO:0000313" key="6">
    <source>
        <dbReference type="Proteomes" id="UP000762676"/>
    </source>
</evidence>
<dbReference type="InterPro" id="IPR002347">
    <property type="entry name" value="SDR_fam"/>
</dbReference>
<protein>
    <submittedName>
        <fullName evidence="5">Carbonyl reductase [NADPH] 1</fullName>
    </submittedName>
</protein>
<evidence type="ECO:0000256" key="3">
    <source>
        <dbReference type="ARBA" id="ARBA00023002"/>
    </source>
</evidence>
<keyword evidence="2" id="KW-0521">NADP</keyword>
<comment type="caution">
    <text evidence="5">The sequence shown here is derived from an EMBL/GenBank/DDBJ whole genome shotgun (WGS) entry which is preliminary data.</text>
</comment>
<dbReference type="Proteomes" id="UP000762676">
    <property type="component" value="Unassembled WGS sequence"/>
</dbReference>
<reference evidence="5 6" key="1">
    <citation type="journal article" date="2021" name="Elife">
        <title>Chloroplast acquisition without the gene transfer in kleptoplastic sea slugs, Plakobranchus ocellatus.</title>
        <authorList>
            <person name="Maeda T."/>
            <person name="Takahashi S."/>
            <person name="Yoshida T."/>
            <person name="Shimamura S."/>
            <person name="Takaki Y."/>
            <person name="Nagai Y."/>
            <person name="Toyoda A."/>
            <person name="Suzuki Y."/>
            <person name="Arimoto A."/>
            <person name="Ishii H."/>
            <person name="Satoh N."/>
            <person name="Nishiyama T."/>
            <person name="Hasebe M."/>
            <person name="Maruyama T."/>
            <person name="Minagawa J."/>
            <person name="Obokata J."/>
            <person name="Shigenobu S."/>
        </authorList>
    </citation>
    <scope>NUCLEOTIDE SEQUENCE [LARGE SCALE GENOMIC DNA]</scope>
</reference>
<dbReference type="InterPro" id="IPR020904">
    <property type="entry name" value="Sc_DH/Rdtase_CS"/>
</dbReference>
<evidence type="ECO:0000256" key="2">
    <source>
        <dbReference type="ARBA" id="ARBA00022857"/>
    </source>
</evidence>
<dbReference type="InterPro" id="IPR036291">
    <property type="entry name" value="NAD(P)-bd_dom_sf"/>
</dbReference>
<accession>A0AAV4F3C4</accession>
<dbReference type="PANTHER" id="PTHR43963">
    <property type="entry name" value="CARBONYL REDUCTASE 1-RELATED"/>
    <property type="match status" value="1"/>
</dbReference>
<keyword evidence="3" id="KW-0560">Oxidoreductase</keyword>
<sequence>MTTDAGHLGRLSVRHRWDLFRCVKITRDEGRGLAAVEDLKKEGLSAKFHQLDILDHCSTVRLRDFLQNTYGGLDVLVNNVGIAYKMASTAPFSEQAEVSLKTNYFATLDACEVLFPLLRPHARVCNVSSSASQASLAKCSDTLKAKFTGTEITMEELTEFMKKFVESAQINKHLDEGFSNSSYGMSKVGVTVMSMIQQRDLDKRGADDIVVNACCPGYVSTDMSNYKGSLTIDEGAETPTYLAMLPPNVKEPRGRFVKKKEISDWKM</sequence>
<dbReference type="PANTHER" id="PTHR43963:SF4">
    <property type="entry name" value="CARBONYL REDUCTASE (NADPH)"/>
    <property type="match status" value="1"/>
</dbReference>
<dbReference type="GO" id="GO:0004090">
    <property type="term" value="F:carbonyl reductase (NADPH) activity"/>
    <property type="evidence" value="ECO:0007669"/>
    <property type="project" value="TreeGrafter"/>
</dbReference>
<dbReference type="PRINTS" id="PR00080">
    <property type="entry name" value="SDRFAMILY"/>
</dbReference>
<evidence type="ECO:0000256" key="4">
    <source>
        <dbReference type="RuleBase" id="RU000363"/>
    </source>
</evidence>
<dbReference type="PRINTS" id="PR00081">
    <property type="entry name" value="GDHRDH"/>
</dbReference>
<gene>
    <name evidence="5" type="ORF">ElyMa_000258000</name>
</gene>
<evidence type="ECO:0000256" key="1">
    <source>
        <dbReference type="ARBA" id="ARBA00006484"/>
    </source>
</evidence>
<evidence type="ECO:0000313" key="5">
    <source>
        <dbReference type="EMBL" id="GFR67722.1"/>
    </source>
</evidence>
<dbReference type="Gene3D" id="3.40.50.720">
    <property type="entry name" value="NAD(P)-binding Rossmann-like Domain"/>
    <property type="match status" value="1"/>
</dbReference>
<proteinExistence type="inferred from homology"/>